<evidence type="ECO:0000313" key="3">
    <source>
        <dbReference type="EMBL" id="PQA71590.1"/>
    </source>
</evidence>
<proteinExistence type="predicted"/>
<gene>
    <name evidence="3" type="ORF">C3731_21170</name>
</gene>
<evidence type="ECO:0000259" key="2">
    <source>
        <dbReference type="Pfam" id="PF13340"/>
    </source>
</evidence>
<accession>A0A2S7IUJ0</accession>
<dbReference type="EMBL" id="PTRC01000062">
    <property type="protein sequence ID" value="PQA71590.1"/>
    <property type="molecule type" value="Genomic_DNA"/>
</dbReference>
<dbReference type="Pfam" id="PF13340">
    <property type="entry name" value="DUF4096"/>
    <property type="match status" value="1"/>
</dbReference>
<evidence type="ECO:0000313" key="4">
    <source>
        <dbReference type="Proteomes" id="UP000238493"/>
    </source>
</evidence>
<dbReference type="PANTHER" id="PTHR30007:SF0">
    <property type="entry name" value="TRANSPOSASE"/>
    <property type="match status" value="1"/>
</dbReference>
<sequence>MWTRESRGRMADIRKKQKRYPTDLTDAEWLLIEPLMPTAGRRGRPRKTDLREVVNALRYLVRSGCGWEMLPKDFPPWQTVYWWFRALMRRFLFVTLHNMAVMIDREQAGREASPTAAVIDSQSVKAPAATNRGFDANKKIVGRKRHIAVDTDGRLLMVNLTTADISDSAGAQAILDAIRKRWPWVKHLFADGAYDRARLMDKAAFLDFVIEVVRRIEGAQGFHVLPRRWVVERTFGWLVRWRRLVRDYEQRIDVSEAMIHIALGALLIRRIAH</sequence>
<dbReference type="InterPro" id="IPR025161">
    <property type="entry name" value="IS402-like_dom"/>
</dbReference>
<organism evidence="3 4">
    <name type="scientific">Brucella oryzae</name>
    <dbReference type="NCBI Taxonomy" id="335286"/>
    <lineage>
        <taxon>Bacteria</taxon>
        <taxon>Pseudomonadati</taxon>
        <taxon>Pseudomonadota</taxon>
        <taxon>Alphaproteobacteria</taxon>
        <taxon>Hyphomicrobiales</taxon>
        <taxon>Brucellaceae</taxon>
        <taxon>Brucella/Ochrobactrum group</taxon>
        <taxon>Brucella</taxon>
    </lineage>
</organism>
<dbReference type="GO" id="GO:0006313">
    <property type="term" value="P:DNA transposition"/>
    <property type="evidence" value="ECO:0007669"/>
    <property type="project" value="InterPro"/>
</dbReference>
<dbReference type="InterPro" id="IPR002559">
    <property type="entry name" value="Transposase_11"/>
</dbReference>
<dbReference type="Proteomes" id="UP000238493">
    <property type="component" value="Unassembled WGS sequence"/>
</dbReference>
<dbReference type="Pfam" id="PF01609">
    <property type="entry name" value="DDE_Tnp_1"/>
    <property type="match status" value="1"/>
</dbReference>
<keyword evidence="4" id="KW-1185">Reference proteome</keyword>
<dbReference type="PANTHER" id="PTHR30007">
    <property type="entry name" value="PHP DOMAIN PROTEIN"/>
    <property type="match status" value="1"/>
</dbReference>
<dbReference type="GO" id="GO:0003677">
    <property type="term" value="F:DNA binding"/>
    <property type="evidence" value="ECO:0007669"/>
    <property type="project" value="InterPro"/>
</dbReference>
<dbReference type="OrthoDB" id="9798237at2"/>
<name>A0A2S7IUJ0_9HYPH</name>
<dbReference type="RefSeq" id="WP_104757563.1">
    <property type="nucleotide sequence ID" value="NZ_JBHEEO010000067.1"/>
</dbReference>
<feature type="domain" description="Insertion element IS402-like" evidence="2">
    <location>
        <begin position="24"/>
        <end position="95"/>
    </location>
</feature>
<dbReference type="NCBIfam" id="NF033580">
    <property type="entry name" value="transpos_IS5_3"/>
    <property type="match status" value="1"/>
</dbReference>
<comment type="caution">
    <text evidence="3">The sequence shown here is derived from an EMBL/GenBank/DDBJ whole genome shotgun (WGS) entry which is preliminary data.</text>
</comment>
<reference evidence="3 4" key="1">
    <citation type="submission" date="2018-02" db="EMBL/GenBank/DDBJ databases">
        <title>Draft genome sequence of Ochrobactrum oryzae found in Brazil.</title>
        <authorList>
            <person name="Cerdeira L."/>
            <person name="Andrade F."/>
            <person name="Zacariotto T."/>
            <person name="Barbosa B."/>
            <person name="Santos S."/>
            <person name="Cassetari V."/>
            <person name="Lincopan N."/>
        </authorList>
    </citation>
    <scope>NUCLEOTIDE SEQUENCE [LARGE SCALE GENOMIC DNA]</scope>
    <source>
        <strain evidence="3 4">OA447</strain>
    </source>
</reference>
<feature type="domain" description="Transposase IS4-like" evidence="1">
    <location>
        <begin position="114"/>
        <end position="263"/>
    </location>
</feature>
<protein>
    <submittedName>
        <fullName evidence="3">IS5/IS1182 family transposase</fullName>
    </submittedName>
</protein>
<evidence type="ECO:0000259" key="1">
    <source>
        <dbReference type="Pfam" id="PF01609"/>
    </source>
</evidence>
<dbReference type="GO" id="GO:0004803">
    <property type="term" value="F:transposase activity"/>
    <property type="evidence" value="ECO:0007669"/>
    <property type="project" value="InterPro"/>
</dbReference>
<dbReference type="AlphaFoldDB" id="A0A2S7IUJ0"/>